<organism evidence="1 2">
    <name type="scientific">Novosphingobium arvoryzae</name>
    <dbReference type="NCBI Taxonomy" id="1256514"/>
    <lineage>
        <taxon>Bacteria</taxon>
        <taxon>Pseudomonadati</taxon>
        <taxon>Pseudomonadota</taxon>
        <taxon>Alphaproteobacteria</taxon>
        <taxon>Sphingomonadales</taxon>
        <taxon>Sphingomonadaceae</taxon>
        <taxon>Novosphingobium</taxon>
    </lineage>
</organism>
<dbReference type="Gene3D" id="2.40.160.20">
    <property type="match status" value="1"/>
</dbReference>
<dbReference type="SUPFAM" id="SSF56925">
    <property type="entry name" value="OMPA-like"/>
    <property type="match status" value="1"/>
</dbReference>
<evidence type="ECO:0008006" key="3">
    <source>
        <dbReference type="Google" id="ProtNLM"/>
    </source>
</evidence>
<dbReference type="Proteomes" id="UP000634139">
    <property type="component" value="Unassembled WGS sequence"/>
</dbReference>
<reference evidence="1" key="2">
    <citation type="submission" date="2020-09" db="EMBL/GenBank/DDBJ databases">
        <authorList>
            <person name="Sun Q."/>
            <person name="Kim S."/>
        </authorList>
    </citation>
    <scope>NUCLEOTIDE SEQUENCE</scope>
    <source>
        <strain evidence="1">KCTC 32422</strain>
    </source>
</reference>
<reference evidence="1" key="1">
    <citation type="journal article" date="2014" name="Int. J. Syst. Evol. Microbiol.">
        <title>Complete genome sequence of Corynebacterium casei LMG S-19264T (=DSM 44701T), isolated from a smear-ripened cheese.</title>
        <authorList>
            <consortium name="US DOE Joint Genome Institute (JGI-PGF)"/>
            <person name="Walter F."/>
            <person name="Albersmeier A."/>
            <person name="Kalinowski J."/>
            <person name="Ruckert C."/>
        </authorList>
    </citation>
    <scope>NUCLEOTIDE SEQUENCE</scope>
    <source>
        <strain evidence="1">KCTC 32422</strain>
    </source>
</reference>
<gene>
    <name evidence="1" type="ORF">GCM10011617_03890</name>
</gene>
<dbReference type="InterPro" id="IPR011250">
    <property type="entry name" value="OMP/PagP_B-barrel"/>
</dbReference>
<proteinExistence type="predicted"/>
<protein>
    <recommendedName>
        <fullName evidence="3">Outer membrane protein beta-barrel domain-containing protein</fullName>
    </recommendedName>
</protein>
<comment type="caution">
    <text evidence="1">The sequence shown here is derived from an EMBL/GenBank/DDBJ whole genome shotgun (WGS) entry which is preliminary data.</text>
</comment>
<sequence length="126" mass="13262">MLGALYWDLPKAGPIRPFMGGGLGISRNRVSTISFKFPVLGPTAVTAVPSGNNSDLTYMLTAGGALPVSDKLSIELAYRYADLGSLKTSAGDAVVVRRSGSRTIAISGTRARMQAHGALLSLRYTF</sequence>
<name>A0A918VC17_9SPHN</name>
<evidence type="ECO:0000313" key="2">
    <source>
        <dbReference type="Proteomes" id="UP000634139"/>
    </source>
</evidence>
<keyword evidence="2" id="KW-1185">Reference proteome</keyword>
<accession>A0A918VC17</accession>
<evidence type="ECO:0000313" key="1">
    <source>
        <dbReference type="EMBL" id="GGZ88269.1"/>
    </source>
</evidence>
<dbReference type="EMBL" id="BMZD01000001">
    <property type="protein sequence ID" value="GGZ88269.1"/>
    <property type="molecule type" value="Genomic_DNA"/>
</dbReference>
<dbReference type="AlphaFoldDB" id="A0A918VC17"/>